<dbReference type="GO" id="GO:0005634">
    <property type="term" value="C:nucleus"/>
    <property type="evidence" value="ECO:0007669"/>
    <property type="project" value="TreeGrafter"/>
</dbReference>
<accession>B8MCN7</accession>
<dbReference type="PROSITE" id="PS00108">
    <property type="entry name" value="PROTEIN_KINASE_ST"/>
    <property type="match status" value="1"/>
</dbReference>
<dbReference type="GO" id="GO:0005829">
    <property type="term" value="C:cytosol"/>
    <property type="evidence" value="ECO:0007669"/>
    <property type="project" value="TreeGrafter"/>
</dbReference>
<dbReference type="GO" id="GO:0035556">
    <property type="term" value="P:intracellular signal transduction"/>
    <property type="evidence" value="ECO:0007669"/>
    <property type="project" value="TreeGrafter"/>
</dbReference>
<dbReference type="Pfam" id="PF00069">
    <property type="entry name" value="Pkinase"/>
    <property type="match status" value="1"/>
</dbReference>
<dbReference type="PANTHER" id="PTHR24346:SF51">
    <property type="entry name" value="PAS DOMAIN-CONTAINING SERINE_THREONINE-PROTEIN KINASE"/>
    <property type="match status" value="1"/>
</dbReference>
<dbReference type="STRING" id="441959.B8MCN7"/>
<evidence type="ECO:0000259" key="4">
    <source>
        <dbReference type="PROSITE" id="PS50011"/>
    </source>
</evidence>
<evidence type="ECO:0000256" key="3">
    <source>
        <dbReference type="SAM" id="Phobius"/>
    </source>
</evidence>
<dbReference type="RefSeq" id="XP_002482931.1">
    <property type="nucleotide sequence ID" value="XM_002482886.1"/>
</dbReference>
<evidence type="ECO:0000313" key="6">
    <source>
        <dbReference type="Proteomes" id="UP000001745"/>
    </source>
</evidence>
<dbReference type="Gene3D" id="1.10.510.10">
    <property type="entry name" value="Transferase(Phosphotransferase) domain 1"/>
    <property type="match status" value="1"/>
</dbReference>
<dbReference type="Proteomes" id="UP000001745">
    <property type="component" value="Unassembled WGS sequence"/>
</dbReference>
<dbReference type="GO" id="GO:0005524">
    <property type="term" value="F:ATP binding"/>
    <property type="evidence" value="ECO:0007669"/>
    <property type="project" value="UniProtKB-KW"/>
</dbReference>
<sequence>MKFLALFLKHIAPFVILNIIIISWISGDYWRASQLERYGSMYGVQATGATATVYHYKVRNGTSYAVKLFNKKRAGVSEEEYVNEVRSEVATAGKLRHPRILKVIDLFEERGRWYMVMPYLPTTLFDHSLGNDRLLSPEETECAFQQIVEGVSYLHERGLAHLDLKLSNILLDASGGVKIIDFGQARWFNHSHREKAVQGRFGTPPNVPLEAYQTSAYDPFAADVWAVGIIYCQLVLPSVPWNLGFHSRDEFSIFSPSVQTYGSPRGLDHFQSTCFSKHFSYNLYQDANKFMMTWRRVRKHIETSRATAQGLASKHTRAVNGYIRGTYISQDGDGLMREFGLWRCWVCWSGGYNWTCTKNKRIIFVNQDR</sequence>
<name>B8MCN7_TALSN</name>
<dbReference type="InParanoid" id="B8MCN7"/>
<proteinExistence type="predicted"/>
<feature type="domain" description="Protein kinase" evidence="4">
    <location>
        <begin position="39"/>
        <end position="318"/>
    </location>
</feature>
<gene>
    <name evidence="5" type="ORF">TSTA_126470</name>
</gene>
<keyword evidence="1" id="KW-0547">Nucleotide-binding</keyword>
<dbReference type="InterPro" id="IPR000719">
    <property type="entry name" value="Prot_kinase_dom"/>
</dbReference>
<protein>
    <submittedName>
        <fullName evidence="5">Map/microtubule affinity-regulating kinase, putative</fullName>
    </submittedName>
</protein>
<organism evidence="5 6">
    <name type="scientific">Talaromyces stipitatus (strain ATCC 10500 / CBS 375.48 / QM 6759 / NRRL 1006)</name>
    <name type="common">Penicillium stipitatum</name>
    <dbReference type="NCBI Taxonomy" id="441959"/>
    <lineage>
        <taxon>Eukaryota</taxon>
        <taxon>Fungi</taxon>
        <taxon>Dikarya</taxon>
        <taxon>Ascomycota</taxon>
        <taxon>Pezizomycotina</taxon>
        <taxon>Eurotiomycetes</taxon>
        <taxon>Eurotiomycetidae</taxon>
        <taxon>Eurotiales</taxon>
        <taxon>Trichocomaceae</taxon>
        <taxon>Talaromyces</taxon>
        <taxon>Talaromyces sect. Talaromyces</taxon>
    </lineage>
</organism>
<reference evidence="6" key="1">
    <citation type="journal article" date="2015" name="Genome Announc.">
        <title>Genome sequence of the AIDS-associated pathogen Penicillium marneffei (ATCC18224) and its near taxonomic relative Talaromyces stipitatus (ATCC10500).</title>
        <authorList>
            <person name="Nierman W.C."/>
            <person name="Fedorova-Abrams N.D."/>
            <person name="Andrianopoulos A."/>
        </authorList>
    </citation>
    <scope>NUCLEOTIDE SEQUENCE [LARGE SCALE GENOMIC DNA]</scope>
    <source>
        <strain evidence="6">ATCC 10500 / CBS 375.48 / QM 6759 / NRRL 1006</strain>
    </source>
</reference>
<keyword evidence="5" id="KW-0418">Kinase</keyword>
<feature type="transmembrane region" description="Helical" evidence="3">
    <location>
        <begin position="6"/>
        <end position="27"/>
    </location>
</feature>
<dbReference type="EMBL" id="EQ962655">
    <property type="protein sequence ID" value="EED18939.1"/>
    <property type="molecule type" value="Genomic_DNA"/>
</dbReference>
<dbReference type="OrthoDB" id="4062651at2759"/>
<keyword evidence="6" id="KW-1185">Reference proteome</keyword>
<dbReference type="AlphaFoldDB" id="B8MCN7"/>
<keyword evidence="3" id="KW-0812">Transmembrane</keyword>
<dbReference type="PANTHER" id="PTHR24346">
    <property type="entry name" value="MAP/MICROTUBULE AFFINITY-REGULATING KINASE"/>
    <property type="match status" value="1"/>
</dbReference>
<dbReference type="eggNOG" id="KOG0590">
    <property type="taxonomic scope" value="Eukaryota"/>
</dbReference>
<dbReference type="SMART" id="SM00220">
    <property type="entry name" value="S_TKc"/>
    <property type="match status" value="1"/>
</dbReference>
<dbReference type="HOGENOM" id="CLU_750431_0_0_1"/>
<dbReference type="VEuPathDB" id="FungiDB:TSTA_126470"/>
<dbReference type="InterPro" id="IPR011009">
    <property type="entry name" value="Kinase-like_dom_sf"/>
</dbReference>
<keyword evidence="2" id="KW-0067">ATP-binding</keyword>
<dbReference type="PhylomeDB" id="B8MCN7"/>
<dbReference type="PROSITE" id="PS50011">
    <property type="entry name" value="PROTEIN_KINASE_DOM"/>
    <property type="match status" value="1"/>
</dbReference>
<evidence type="ECO:0000256" key="1">
    <source>
        <dbReference type="ARBA" id="ARBA00022741"/>
    </source>
</evidence>
<dbReference type="SUPFAM" id="SSF56112">
    <property type="entry name" value="Protein kinase-like (PK-like)"/>
    <property type="match status" value="1"/>
</dbReference>
<dbReference type="GO" id="GO:0004674">
    <property type="term" value="F:protein serine/threonine kinase activity"/>
    <property type="evidence" value="ECO:0007669"/>
    <property type="project" value="TreeGrafter"/>
</dbReference>
<evidence type="ECO:0000256" key="2">
    <source>
        <dbReference type="ARBA" id="ARBA00022840"/>
    </source>
</evidence>
<dbReference type="GO" id="GO:0045719">
    <property type="term" value="P:negative regulation of glycogen biosynthetic process"/>
    <property type="evidence" value="ECO:0007669"/>
    <property type="project" value="TreeGrafter"/>
</dbReference>
<keyword evidence="3" id="KW-0472">Membrane</keyword>
<keyword evidence="5" id="KW-0808">Transferase</keyword>
<evidence type="ECO:0000313" key="5">
    <source>
        <dbReference type="EMBL" id="EED18939.1"/>
    </source>
</evidence>
<dbReference type="GeneID" id="8099074"/>
<keyword evidence="3" id="KW-1133">Transmembrane helix</keyword>
<dbReference type="InterPro" id="IPR008271">
    <property type="entry name" value="Ser/Thr_kinase_AS"/>
</dbReference>